<reference evidence="2" key="1">
    <citation type="journal article" date="2020" name="Stud. Mycol.">
        <title>101 Dothideomycetes genomes: a test case for predicting lifestyles and emergence of pathogens.</title>
        <authorList>
            <person name="Haridas S."/>
            <person name="Albert R."/>
            <person name="Binder M."/>
            <person name="Bloem J."/>
            <person name="Labutti K."/>
            <person name="Salamov A."/>
            <person name="Andreopoulos B."/>
            <person name="Baker S."/>
            <person name="Barry K."/>
            <person name="Bills G."/>
            <person name="Bluhm B."/>
            <person name="Cannon C."/>
            <person name="Castanera R."/>
            <person name="Culley D."/>
            <person name="Daum C."/>
            <person name="Ezra D."/>
            <person name="Gonzalez J."/>
            <person name="Henrissat B."/>
            <person name="Kuo A."/>
            <person name="Liang C."/>
            <person name="Lipzen A."/>
            <person name="Lutzoni F."/>
            <person name="Magnuson J."/>
            <person name="Mondo S."/>
            <person name="Nolan M."/>
            <person name="Ohm R."/>
            <person name="Pangilinan J."/>
            <person name="Park H.-J."/>
            <person name="Ramirez L."/>
            <person name="Alfaro M."/>
            <person name="Sun H."/>
            <person name="Tritt A."/>
            <person name="Yoshinaga Y."/>
            <person name="Zwiers L.-H."/>
            <person name="Turgeon B."/>
            <person name="Goodwin S."/>
            <person name="Spatafora J."/>
            <person name="Crous P."/>
            <person name="Grigoriev I."/>
        </authorList>
    </citation>
    <scope>NUCLEOTIDE SEQUENCE</scope>
    <source>
        <strain evidence="2">CBS 269.34</strain>
    </source>
</reference>
<evidence type="ECO:0000313" key="3">
    <source>
        <dbReference type="Proteomes" id="UP000799750"/>
    </source>
</evidence>
<protein>
    <submittedName>
        <fullName evidence="2">Uncharacterized protein</fullName>
    </submittedName>
</protein>
<evidence type="ECO:0000313" key="2">
    <source>
        <dbReference type="EMBL" id="KAF2493927.1"/>
    </source>
</evidence>
<gene>
    <name evidence="2" type="ORF">BU16DRAFT_60009</name>
</gene>
<organism evidence="2 3">
    <name type="scientific">Lophium mytilinum</name>
    <dbReference type="NCBI Taxonomy" id="390894"/>
    <lineage>
        <taxon>Eukaryota</taxon>
        <taxon>Fungi</taxon>
        <taxon>Dikarya</taxon>
        <taxon>Ascomycota</taxon>
        <taxon>Pezizomycotina</taxon>
        <taxon>Dothideomycetes</taxon>
        <taxon>Pleosporomycetidae</taxon>
        <taxon>Mytilinidiales</taxon>
        <taxon>Mytilinidiaceae</taxon>
        <taxon>Lophium</taxon>
    </lineage>
</organism>
<dbReference type="EMBL" id="MU004191">
    <property type="protein sequence ID" value="KAF2493927.1"/>
    <property type="molecule type" value="Genomic_DNA"/>
</dbReference>
<keyword evidence="3" id="KW-1185">Reference proteome</keyword>
<accession>A0A6A6QSP4</accession>
<keyword evidence="1" id="KW-1133">Transmembrane helix</keyword>
<dbReference type="OrthoDB" id="3915787at2759"/>
<dbReference type="Proteomes" id="UP000799750">
    <property type="component" value="Unassembled WGS sequence"/>
</dbReference>
<proteinExistence type="predicted"/>
<dbReference type="AlphaFoldDB" id="A0A6A6QSP4"/>
<keyword evidence="1" id="KW-0472">Membrane</keyword>
<evidence type="ECO:0000256" key="1">
    <source>
        <dbReference type="SAM" id="Phobius"/>
    </source>
</evidence>
<sequence length="241" mass="27158">MATQVLQRLSLFNIWTVMLYTLLVLSSSAFSTPSTTNTMPPIIVLRTSTTGTVPLNKALTLLGYEQLAISTFTEKSTRQQSYDTKGEKLFAELDWAIDDDFETLASSCPSTKFILPVPEHPSQSSRAKKWARQATRANVLNLVEELEKYQYAVSVRNYFHDRGEEGRLLEVVNGWHGDRSGDSWVRLCAFLEMGYSVVERKKLRKFPDAAGGAAGGSDWKVVFQGLHRSGWDLASRKRRSR</sequence>
<feature type="transmembrane region" description="Helical" evidence="1">
    <location>
        <begin position="12"/>
        <end position="30"/>
    </location>
</feature>
<keyword evidence="1" id="KW-0812">Transmembrane</keyword>
<name>A0A6A6QSP4_9PEZI</name>